<feature type="compositionally biased region" description="Polar residues" evidence="1">
    <location>
        <begin position="1568"/>
        <end position="1579"/>
    </location>
</feature>
<feature type="compositionally biased region" description="Basic and acidic residues" evidence="1">
    <location>
        <begin position="901"/>
        <end position="912"/>
    </location>
</feature>
<protein>
    <recommendedName>
        <fullName evidence="2">CABIT domain-containing protein</fullName>
    </recommendedName>
</protein>
<dbReference type="OrthoDB" id="5990603at2759"/>
<dbReference type="InterPro" id="IPR025946">
    <property type="entry name" value="CABIT_dom"/>
</dbReference>
<feature type="region of interest" description="Disordered" evidence="1">
    <location>
        <begin position="1746"/>
        <end position="1798"/>
    </location>
</feature>
<name>A0A2B4SUN5_STYPI</name>
<evidence type="ECO:0000256" key="1">
    <source>
        <dbReference type="SAM" id="MobiDB-lite"/>
    </source>
</evidence>
<dbReference type="Proteomes" id="UP000225706">
    <property type="component" value="Unassembled WGS sequence"/>
</dbReference>
<evidence type="ECO:0000259" key="2">
    <source>
        <dbReference type="Pfam" id="PF12736"/>
    </source>
</evidence>
<feature type="compositionally biased region" description="Basic residues" evidence="1">
    <location>
        <begin position="389"/>
        <end position="403"/>
    </location>
</feature>
<comment type="caution">
    <text evidence="3">The sequence shown here is derived from an EMBL/GenBank/DDBJ whole genome shotgun (WGS) entry which is preliminary data.</text>
</comment>
<dbReference type="EMBL" id="LSMT01000025">
    <property type="protein sequence ID" value="PFX32288.1"/>
    <property type="molecule type" value="Genomic_DNA"/>
</dbReference>
<feature type="region of interest" description="Disordered" evidence="1">
    <location>
        <begin position="308"/>
        <end position="559"/>
    </location>
</feature>
<feature type="compositionally biased region" description="Pro residues" evidence="1">
    <location>
        <begin position="1623"/>
        <end position="1633"/>
    </location>
</feature>
<feature type="compositionally biased region" description="Polar residues" evidence="1">
    <location>
        <begin position="1590"/>
        <end position="1599"/>
    </location>
</feature>
<feature type="region of interest" description="Disordered" evidence="1">
    <location>
        <begin position="852"/>
        <end position="944"/>
    </location>
</feature>
<feature type="region of interest" description="Disordered" evidence="1">
    <location>
        <begin position="1655"/>
        <end position="1682"/>
    </location>
</feature>
<reference evidence="4" key="1">
    <citation type="journal article" date="2017" name="bioRxiv">
        <title>Comparative analysis of the genomes of Stylophora pistillata and Acropora digitifera provides evidence for extensive differences between species of corals.</title>
        <authorList>
            <person name="Voolstra C.R."/>
            <person name="Li Y."/>
            <person name="Liew Y.J."/>
            <person name="Baumgarten S."/>
            <person name="Zoccola D."/>
            <person name="Flot J.-F."/>
            <person name="Tambutte S."/>
            <person name="Allemand D."/>
            <person name="Aranda M."/>
        </authorList>
    </citation>
    <scope>NUCLEOTIDE SEQUENCE [LARGE SCALE GENOMIC DNA]</scope>
</reference>
<feature type="compositionally biased region" description="Polar residues" evidence="1">
    <location>
        <begin position="487"/>
        <end position="514"/>
    </location>
</feature>
<feature type="compositionally biased region" description="Polar residues" evidence="1">
    <location>
        <begin position="1776"/>
        <end position="1798"/>
    </location>
</feature>
<accession>A0A2B4SUN5</accession>
<dbReference type="Pfam" id="PF12736">
    <property type="entry name" value="CABIT"/>
    <property type="match status" value="2"/>
</dbReference>
<evidence type="ECO:0000313" key="4">
    <source>
        <dbReference type="Proteomes" id="UP000225706"/>
    </source>
</evidence>
<proteinExistence type="predicted"/>
<feature type="compositionally biased region" description="Basic and acidic residues" evidence="1">
    <location>
        <begin position="310"/>
        <end position="328"/>
    </location>
</feature>
<keyword evidence="4" id="KW-1185">Reference proteome</keyword>
<feature type="compositionally biased region" description="Basic and acidic residues" evidence="1">
    <location>
        <begin position="1763"/>
        <end position="1775"/>
    </location>
</feature>
<feature type="compositionally biased region" description="Basic residues" evidence="1">
    <location>
        <begin position="1545"/>
        <end position="1558"/>
    </location>
</feature>
<feature type="domain" description="CABIT" evidence="2">
    <location>
        <begin position="1163"/>
        <end position="1383"/>
    </location>
</feature>
<sequence length="1851" mass="208785">MDSVSRGTPVDLSTYLHWYGSTLPKTVKIAEGFYGNNNEDTLEPDQIIVIYKIEKQKMLLGLDNYKREVCVPRNAKNKVLLLPPGSEEEYNSIQELFDVHQKPYFRVLEDIPSHEISSETTLILLGGRPVRNNFVKCELIGLHDSKEILLPIQLRGKFQPLLDPREYYLEEVLEQFQVPVNIRFVNQSQANTYPGAGLWSNSGNMCLTNETEIEMVFAALLDDQFPLYVFPRTLDIYVSCGFRFTANTSAKIKECKQCLGASENSLKRLDRIIANSGFLSAFPVRRFDFESLQPPSVELIPKKTKTTSVKLEETTITKEPETERDRSQSECISESSSQDEGDYEDIDIEWNAVKSVDSADEPPPLPPKTLRQAKPPLIDSDVTLMQRLPTKRKPVAKPRKRVNAGKLQFHGDSNDEPVSLTSQTQDSCSSLDLTGRSLPSQSSSYAGIDHDEICPDLPPPRPHFQKDLKTSEEANAVSGDSEDEPVSPTSQTQDSSSGLDLTAESEPSQSNGSAGNDDDEVCPELPPRPHFLRALNTGEEENSASGEGPPPLPPRPVNSASAEGLAYLVVDVTDWQAIEERALYTDPINDGKRFVQGGICQLNDDKNAYVDMKSKDLELSGEFQKEASSDSDQDGTDIYEEVQRHAEWTSVEEKATKIMEDYAVYTDARDDGQVFRLNGAEHLNCPLDDEPTYIDMTGDKKKLDDLKIHHEVVDCTDSNATCPLNDGDNAKLRDDGGGNEAKAATSFENESEVKEACNQDTEGPHGTLPKKKTEAIKKATNISGTQQRRVVTKTRNTATNQKDEETIIISSPREDDFVDFKDIQQHFKLMNELRKVHARVADLEKQVATKDELGQMKTRKQQLPAGKALQLGLDEDSKEAKSTAQDKMHNDLDSSTPFCEHSQRKVKLDKQDNSIGKTQPKQARLPSPPPKNVGTLKAKLEREGCPNDLHRQGEMVRFHTQDSDDNEDQTYQDMSIEVCRVSLPSKPLQNMGCRNSKRDQDDCFNTVPKQVQDKFYNSNSDDDDDYEECSDRHYINQEPKMSLKNFHEDEFAYCDMDDDPYQYVEVNRVSEKDDGDRLGAIFSNFVEVTKGERVSRYLQLDNPSEEEDSVYVNVEDEKLDFGFQVPICANSLQKDKMMTCSDLKPLSVFMATASYAVNIVEGYFGPDVDDTLEADQLLLIYKVSKEKMIVAIDQFNRELCVPKNSKTKLQLLPSGYHSSKHCSMRELCTGYQTKYFRVLKDIPSVGINSETTLILLESEQLHSNHVKCLVSDIDCYKEVLLPLELSGTFQPLLNASEYHLEEVMADYPLPVSVRFVSQNEVNVEGYIKLLSSLGNIHLMGERQVEIVFAASVENHFSLSVFPTTLDIKVGCQFKLTAKTSNKIQKCRKHLAASDEALNRLDRLKAKSYYFTAYPVMHFNLELLQSYPSLSKPNKTENKTFITNGTTKGFCVDAKLETECGYVRSGSSSRCSSADEKEYQNFEIEKKMKDEMSKTDEEAPDAVFNLHKMFHNARSTPSPHDATQHTMSCNGRNHVVYDVTEGSHSPARRRPIPTPRKRLGTGNEAPGDNFNNFVDPSPKTQACHFRESNENSELSLQCRSSSEDDSDDYCPELPPKPESLRKTSPPPPLPPRGPPCGEGLAYLVTDVTDWRGVEERHLKTETQSAAMKRQALDSSDDDDEYTEVKDDGRVFRLDNLEPTNQFLNHSVKTEEFIYMNNQRGQETNLEHFQEESYLEPVDMWVAEDAPVPKQEKTERARNVTTDGDIERESSRRDIQKKNTFPQKAEGTDSSAKNSGCKHSQTCGFPAAKLREIPSRQQNQDNIIISPPREDDFMDFADIQRHFDRLKELHEAQ</sequence>
<feature type="compositionally biased region" description="Basic and acidic residues" evidence="1">
    <location>
        <begin position="878"/>
        <end position="892"/>
    </location>
</feature>
<organism evidence="3 4">
    <name type="scientific">Stylophora pistillata</name>
    <name type="common">Smooth cauliflower coral</name>
    <dbReference type="NCBI Taxonomy" id="50429"/>
    <lineage>
        <taxon>Eukaryota</taxon>
        <taxon>Metazoa</taxon>
        <taxon>Cnidaria</taxon>
        <taxon>Anthozoa</taxon>
        <taxon>Hexacorallia</taxon>
        <taxon>Scleractinia</taxon>
        <taxon>Astrocoeniina</taxon>
        <taxon>Pocilloporidae</taxon>
        <taxon>Stylophora</taxon>
    </lineage>
</organism>
<evidence type="ECO:0000313" key="3">
    <source>
        <dbReference type="EMBL" id="PFX32288.1"/>
    </source>
</evidence>
<feature type="compositionally biased region" description="Acidic residues" evidence="1">
    <location>
        <begin position="337"/>
        <end position="348"/>
    </location>
</feature>
<feature type="compositionally biased region" description="Polar residues" evidence="1">
    <location>
        <begin position="419"/>
        <end position="445"/>
    </location>
</feature>
<feature type="region of interest" description="Disordered" evidence="1">
    <location>
        <begin position="1539"/>
        <end position="1638"/>
    </location>
</feature>
<feature type="domain" description="CABIT" evidence="2">
    <location>
        <begin position="23"/>
        <end position="250"/>
    </location>
</feature>
<gene>
    <name evidence="3" type="ORF">AWC38_SpisGene2877</name>
</gene>